<evidence type="ECO:0000313" key="3">
    <source>
        <dbReference type="Proteomes" id="UP000515908"/>
    </source>
</evidence>
<feature type="compositionally biased region" description="Low complexity" evidence="1">
    <location>
        <begin position="186"/>
        <end position="205"/>
    </location>
</feature>
<feature type="region of interest" description="Disordered" evidence="1">
    <location>
        <begin position="102"/>
        <end position="238"/>
    </location>
</feature>
<proteinExistence type="predicted"/>
<sequence>MIPFKPKSSLALRGQKTTSNEVLAMREKYRAMDEKKKKKNKVFEYNLAYVSSTLDVDEDLPSPFANDDLDDLLPAPLSAPAAKKISLHVEGVDYVDSPTEVSLNVTSGRKGPTSSSPSASPSRKVIANVPSQRRLGNTPDNASEPTSKSPPPSADQPNSERKARRLAGREDTAAEGSSSPVQDIVAPFATPAANKAPAPKRAPANGRKKLAVNRMNASKTDEAKSPASETSDISYISV</sequence>
<dbReference type="Proteomes" id="UP000515908">
    <property type="component" value="Chromosome 04"/>
</dbReference>
<evidence type="ECO:0000313" key="2">
    <source>
        <dbReference type="EMBL" id="CAD2215184.1"/>
    </source>
</evidence>
<accession>A0A7G2C7V1</accession>
<feature type="compositionally biased region" description="Polar residues" evidence="1">
    <location>
        <begin position="129"/>
        <end position="147"/>
    </location>
</feature>
<gene>
    <name evidence="2" type="ORF">ADEAN_000263900</name>
</gene>
<keyword evidence="3" id="KW-1185">Reference proteome</keyword>
<name>A0A7G2C7V1_9TRYP</name>
<protein>
    <submittedName>
        <fullName evidence="2">Uncharacterized protein</fullName>
    </submittedName>
</protein>
<reference evidence="2 3" key="1">
    <citation type="submission" date="2020-08" db="EMBL/GenBank/DDBJ databases">
        <authorList>
            <person name="Newling K."/>
            <person name="Davey J."/>
            <person name="Forrester S."/>
        </authorList>
    </citation>
    <scope>NUCLEOTIDE SEQUENCE [LARGE SCALE GENOMIC DNA]</scope>
    <source>
        <strain evidence="3">Crithidia deanei Carvalho (ATCC PRA-265)</strain>
    </source>
</reference>
<evidence type="ECO:0000256" key="1">
    <source>
        <dbReference type="SAM" id="MobiDB-lite"/>
    </source>
</evidence>
<dbReference type="EMBL" id="LR877148">
    <property type="protein sequence ID" value="CAD2215184.1"/>
    <property type="molecule type" value="Genomic_DNA"/>
</dbReference>
<dbReference type="VEuPathDB" id="TriTrypDB:ADEAN_000263900"/>
<feature type="compositionally biased region" description="Low complexity" evidence="1">
    <location>
        <begin position="112"/>
        <end position="122"/>
    </location>
</feature>
<dbReference type="OrthoDB" id="281963at2759"/>
<organism evidence="2 3">
    <name type="scientific">Angomonas deanei</name>
    <dbReference type="NCBI Taxonomy" id="59799"/>
    <lineage>
        <taxon>Eukaryota</taxon>
        <taxon>Discoba</taxon>
        <taxon>Euglenozoa</taxon>
        <taxon>Kinetoplastea</taxon>
        <taxon>Metakinetoplastina</taxon>
        <taxon>Trypanosomatida</taxon>
        <taxon>Trypanosomatidae</taxon>
        <taxon>Strigomonadinae</taxon>
        <taxon>Angomonas</taxon>
    </lineage>
</organism>
<feature type="compositionally biased region" description="Polar residues" evidence="1">
    <location>
        <begin position="227"/>
        <end position="238"/>
    </location>
</feature>
<dbReference type="AlphaFoldDB" id="A0A7G2C7V1"/>